<dbReference type="Gene3D" id="3.20.20.80">
    <property type="entry name" value="Glycosidases"/>
    <property type="match status" value="1"/>
</dbReference>
<dbReference type="EMBL" id="SMFL01000013">
    <property type="protein sequence ID" value="TDE11007.1"/>
    <property type="molecule type" value="Genomic_DNA"/>
</dbReference>
<dbReference type="PROSITE" id="PS51257">
    <property type="entry name" value="PROKAR_LIPOPROTEIN"/>
    <property type="match status" value="1"/>
</dbReference>
<feature type="signal peptide" evidence="1">
    <location>
        <begin position="1"/>
        <end position="22"/>
    </location>
</feature>
<proteinExistence type="predicted"/>
<reference evidence="2 3" key="1">
    <citation type="submission" date="2019-03" db="EMBL/GenBank/DDBJ databases">
        <title>Dyadobacter AR-3-6 sp. nov., isolated from arctic soil.</title>
        <authorList>
            <person name="Chaudhary D.K."/>
        </authorList>
    </citation>
    <scope>NUCLEOTIDE SEQUENCE [LARGE SCALE GENOMIC DNA]</scope>
    <source>
        <strain evidence="2 3">AR-3-6</strain>
    </source>
</reference>
<keyword evidence="1" id="KW-0732">Signal</keyword>
<sequence>MMSKLGRLCKMLIVGISTSLMLSSCSLLVDHELDGSLTDPRGNDPYGVAVIDNVNSVYFNDVDSLNAAITLANQLQLPVYVYDGNYTFNVHSAPTEGFFGAGIIKFNNALIYDPEVEFVGIPHNLSQQVFTYPNYITEGNLIEAPLATVPTSKTVDILAHWYNDFGLARTAMAQNGQNGWHGWYDWRWNFTTNANYDPARHPLLGWYRGDDPKVLDWISYWMVKYGVKGTIITNNFRTTNWNQPSDSGHWLYQLFNHAKNFKLLKYSVWIAANHGITKVDATARDNDMIDNILANYDNVYCHVENGKRYPVFYGWNMEGFRGTHDSYNGTTNSVIYLKSLAQKCINLGYDGICIYGRTLATGAGTFTAGIRTDLKNNHVILLSQDYSSTYAHTRNGPYQAYAADSAVFPLDDFRVLNVMTSAKTQAPHPSQWNLYGSTPLLFQQALQHAVNVTKATAKPKTVVIYNVSEWAEGGPGLVPNQKDLFGYLEAISNISN</sequence>
<name>A0A4R5DD99_9BACT</name>
<keyword evidence="3" id="KW-1185">Reference proteome</keyword>
<accession>A0A4R5DD99</accession>
<dbReference type="OrthoDB" id="4955424at2"/>
<dbReference type="RefSeq" id="WP_131961269.1">
    <property type="nucleotide sequence ID" value="NZ_SMFL01000013.1"/>
</dbReference>
<protein>
    <submittedName>
        <fullName evidence="2">Uncharacterized protein</fullName>
    </submittedName>
</protein>
<evidence type="ECO:0000256" key="1">
    <source>
        <dbReference type="SAM" id="SignalP"/>
    </source>
</evidence>
<evidence type="ECO:0000313" key="2">
    <source>
        <dbReference type="EMBL" id="TDE11007.1"/>
    </source>
</evidence>
<dbReference type="AlphaFoldDB" id="A0A4R5DD99"/>
<gene>
    <name evidence="2" type="ORF">E0F88_26260</name>
</gene>
<feature type="chain" id="PRO_5020909917" evidence="1">
    <location>
        <begin position="23"/>
        <end position="496"/>
    </location>
</feature>
<organism evidence="2 3">
    <name type="scientific">Dyadobacter psychrotolerans</name>
    <dbReference type="NCBI Taxonomy" id="2541721"/>
    <lineage>
        <taxon>Bacteria</taxon>
        <taxon>Pseudomonadati</taxon>
        <taxon>Bacteroidota</taxon>
        <taxon>Cytophagia</taxon>
        <taxon>Cytophagales</taxon>
        <taxon>Spirosomataceae</taxon>
        <taxon>Dyadobacter</taxon>
    </lineage>
</organism>
<dbReference type="Proteomes" id="UP000294850">
    <property type="component" value="Unassembled WGS sequence"/>
</dbReference>
<evidence type="ECO:0000313" key="3">
    <source>
        <dbReference type="Proteomes" id="UP000294850"/>
    </source>
</evidence>
<comment type="caution">
    <text evidence="2">The sequence shown here is derived from an EMBL/GenBank/DDBJ whole genome shotgun (WGS) entry which is preliminary data.</text>
</comment>